<proteinExistence type="predicted"/>
<evidence type="ECO:0000313" key="3">
    <source>
        <dbReference type="WBParaSite" id="TCNE_0001065801-mRNA-1"/>
    </source>
</evidence>
<accession>A0A183UQ88</accession>
<keyword evidence="2" id="KW-1185">Reference proteome</keyword>
<protein>
    <submittedName>
        <fullName evidence="1 3">Uncharacterized protein</fullName>
    </submittedName>
</protein>
<dbReference type="Proteomes" id="UP000050794">
    <property type="component" value="Unassembled WGS sequence"/>
</dbReference>
<dbReference type="EMBL" id="UYWY01020575">
    <property type="protein sequence ID" value="VDM41979.1"/>
    <property type="molecule type" value="Genomic_DNA"/>
</dbReference>
<reference evidence="1 2" key="2">
    <citation type="submission" date="2018-11" db="EMBL/GenBank/DDBJ databases">
        <authorList>
            <consortium name="Pathogen Informatics"/>
        </authorList>
    </citation>
    <scope>NUCLEOTIDE SEQUENCE [LARGE SCALE GENOMIC DNA]</scope>
</reference>
<sequence length="99" mass="11189">MCKASEFESCKAEKRSVRMKNSFIGIKPTATALYGSAKWATSNESGMVRTKLADMKTSGWLRGATKVKKRINQVEIRKRRWKKLQGGHDDLAKEIEADL</sequence>
<gene>
    <name evidence="1" type="ORF">TCNE_LOCUS10658</name>
</gene>
<name>A0A183UQ88_TOXCA</name>
<organism evidence="2 3">
    <name type="scientific">Toxocara canis</name>
    <name type="common">Canine roundworm</name>
    <dbReference type="NCBI Taxonomy" id="6265"/>
    <lineage>
        <taxon>Eukaryota</taxon>
        <taxon>Metazoa</taxon>
        <taxon>Ecdysozoa</taxon>
        <taxon>Nematoda</taxon>
        <taxon>Chromadorea</taxon>
        <taxon>Rhabditida</taxon>
        <taxon>Spirurina</taxon>
        <taxon>Ascaridomorpha</taxon>
        <taxon>Ascaridoidea</taxon>
        <taxon>Toxocaridae</taxon>
        <taxon>Toxocara</taxon>
    </lineage>
</organism>
<evidence type="ECO:0000313" key="2">
    <source>
        <dbReference type="Proteomes" id="UP000050794"/>
    </source>
</evidence>
<evidence type="ECO:0000313" key="1">
    <source>
        <dbReference type="EMBL" id="VDM41979.1"/>
    </source>
</evidence>
<dbReference type="AlphaFoldDB" id="A0A183UQ88"/>
<reference evidence="3" key="1">
    <citation type="submission" date="2016-06" db="UniProtKB">
        <authorList>
            <consortium name="WormBaseParasite"/>
        </authorList>
    </citation>
    <scope>IDENTIFICATION</scope>
</reference>
<dbReference type="WBParaSite" id="TCNE_0001065801-mRNA-1">
    <property type="protein sequence ID" value="TCNE_0001065801-mRNA-1"/>
    <property type="gene ID" value="TCNE_0001065801"/>
</dbReference>